<dbReference type="Proteomes" id="UP000054399">
    <property type="component" value="Unassembled WGS sequence"/>
</dbReference>
<evidence type="ECO:0000313" key="1">
    <source>
        <dbReference type="EMBL" id="KAL0255439.1"/>
    </source>
</evidence>
<proteinExistence type="predicted"/>
<dbReference type="RefSeq" id="XP_066616716.1">
    <property type="nucleotide sequence ID" value="XM_066754815.1"/>
</dbReference>
<sequence length="93" mass="10326">MESGDLVGKWINRTDLGDIAGSATSVRKDNKGTFRNKNGLSGPYRFMQWKFVAERMKECAALLRENGRMLEAQACSEKAGTIQNGVKKLPISF</sequence>
<comment type="caution">
    <text evidence="1">The sequence shown here is derived from an EMBL/GenBank/DDBJ whole genome shotgun (WGS) entry which is preliminary data.</text>
</comment>
<gene>
    <name evidence="1" type="ORF">I308_100243</name>
</gene>
<keyword evidence="2" id="KW-1185">Reference proteome</keyword>
<dbReference type="EMBL" id="ATAM02000001">
    <property type="protein sequence ID" value="KAL0255439.1"/>
    <property type="molecule type" value="Genomic_DNA"/>
</dbReference>
<name>A0ABR3C4N1_9TREE</name>
<organism evidence="1 2">
    <name type="scientific">Cryptococcus tetragattii IND107</name>
    <dbReference type="NCBI Taxonomy" id="1296105"/>
    <lineage>
        <taxon>Eukaryota</taxon>
        <taxon>Fungi</taxon>
        <taxon>Dikarya</taxon>
        <taxon>Basidiomycota</taxon>
        <taxon>Agaricomycotina</taxon>
        <taxon>Tremellomycetes</taxon>
        <taxon>Tremellales</taxon>
        <taxon>Cryptococcaceae</taxon>
        <taxon>Cryptococcus</taxon>
        <taxon>Cryptococcus gattii species complex</taxon>
    </lineage>
</organism>
<evidence type="ECO:0000313" key="2">
    <source>
        <dbReference type="Proteomes" id="UP000054399"/>
    </source>
</evidence>
<dbReference type="GeneID" id="91987101"/>
<protein>
    <submittedName>
        <fullName evidence="1">Uncharacterized protein</fullName>
    </submittedName>
</protein>
<reference evidence="2" key="1">
    <citation type="submission" date="2015-01" db="EMBL/GenBank/DDBJ databases">
        <title>The Genome Sequence of Cryptococcus gattii MMRL2647.</title>
        <authorList>
            <consortium name="The Broad Institute Genomics Platform"/>
            <person name="Cuomo C."/>
            <person name="Litvintseva A."/>
            <person name="Chen Y."/>
            <person name="Heitman J."/>
            <person name="Sun S."/>
            <person name="Springer D."/>
            <person name="Dromer F."/>
            <person name="Young S."/>
            <person name="Zeng Q."/>
            <person name="Gargeya S."/>
            <person name="Abouelleil A."/>
            <person name="Alvarado L."/>
            <person name="Chapman S.B."/>
            <person name="Gainer-Dewar J."/>
            <person name="Goldberg J."/>
            <person name="Griggs A."/>
            <person name="Gujja S."/>
            <person name="Hansen M."/>
            <person name="Howarth C."/>
            <person name="Imamovic A."/>
            <person name="Larimer J."/>
            <person name="Murphy C."/>
            <person name="Naylor J."/>
            <person name="Pearson M."/>
            <person name="Priest M."/>
            <person name="Roberts A."/>
            <person name="Saif S."/>
            <person name="Shea T."/>
            <person name="Sykes S."/>
            <person name="Wortman J."/>
            <person name="Nusbaum C."/>
            <person name="Birren B."/>
        </authorList>
    </citation>
    <scope>NUCLEOTIDE SEQUENCE [LARGE SCALE GENOMIC DNA]</scope>
    <source>
        <strain evidence="2">IND107</strain>
    </source>
</reference>
<accession>A0ABR3C4N1</accession>
<reference evidence="1 2" key="2">
    <citation type="submission" date="2024-01" db="EMBL/GenBank/DDBJ databases">
        <title>Comparative genomics of Cryptococcus and Kwoniella reveals pathogenesis evolution and contrasting modes of karyotype evolution via chromosome fusion or intercentromeric recombination.</title>
        <authorList>
            <person name="Coelho M.A."/>
            <person name="David-Palma M."/>
            <person name="Shea T."/>
            <person name="Bowers K."/>
            <person name="Mcginley-Smith S."/>
            <person name="Mohammad A.W."/>
            <person name="Gnirke A."/>
            <person name="Yurkov A.M."/>
            <person name="Nowrousian M."/>
            <person name="Sun S."/>
            <person name="Cuomo C.A."/>
            <person name="Heitman J."/>
        </authorList>
    </citation>
    <scope>NUCLEOTIDE SEQUENCE [LARGE SCALE GENOMIC DNA]</scope>
    <source>
        <strain evidence="1 2">IND107</strain>
    </source>
</reference>